<dbReference type="Gene3D" id="1.25.40.20">
    <property type="entry name" value="Ankyrin repeat-containing domain"/>
    <property type="match status" value="1"/>
</dbReference>
<dbReference type="SUPFAM" id="SSF48403">
    <property type="entry name" value="Ankyrin repeat"/>
    <property type="match status" value="1"/>
</dbReference>
<protein>
    <submittedName>
        <fullName evidence="1">Uncharacterized protein</fullName>
    </submittedName>
</protein>
<dbReference type="STRING" id="983964.A0A2T3ZW79"/>
<dbReference type="EMBL" id="KZ679694">
    <property type="protein sequence ID" value="PTB49069.1"/>
    <property type="molecule type" value="Genomic_DNA"/>
</dbReference>
<accession>A0A2T3ZW79</accession>
<dbReference type="AlphaFoldDB" id="A0A2T3ZW79"/>
<dbReference type="InterPro" id="IPR002110">
    <property type="entry name" value="Ankyrin_rpt"/>
</dbReference>
<sequence>MLLSIDANFQPQVKASLKWLAFSLEPLNLGQLAEIFMLPSKSDDGFESMSRLFSSIDVLKYFPGLVVTEGSPINGASHVRLAHFSIKEYLTSDRILQTRSSVFAFTEADAHIHIGRFCLAYHLHISPTSEISNEHELHYYLYHEETLAGYACIGWARHIEFIPRASWPPEILRNAVLSLSIYCISLVHTIYRFTRIRNFIRQPYLYTATRGFRQLTEMLISSSVGVGRYLTQVDLDDGLYWATPCAAGNLDFVHLLLKEGANVNVEAGYHGTALEAACARSHTDVARVLLE</sequence>
<evidence type="ECO:0000313" key="1">
    <source>
        <dbReference type="EMBL" id="PTB49069.1"/>
    </source>
</evidence>
<gene>
    <name evidence="1" type="ORF">M431DRAFT_55219</name>
</gene>
<dbReference type="Proteomes" id="UP000241690">
    <property type="component" value="Unassembled WGS sequence"/>
</dbReference>
<feature type="non-terminal residue" evidence="1">
    <location>
        <position position="291"/>
    </location>
</feature>
<evidence type="ECO:0000313" key="2">
    <source>
        <dbReference type="Proteomes" id="UP000241690"/>
    </source>
</evidence>
<dbReference type="PANTHER" id="PTHR10039">
    <property type="entry name" value="AMELOGENIN"/>
    <property type="match status" value="1"/>
</dbReference>
<dbReference type="RefSeq" id="XP_024768746.1">
    <property type="nucleotide sequence ID" value="XM_024921363.1"/>
</dbReference>
<proteinExistence type="predicted"/>
<dbReference type="PANTHER" id="PTHR10039:SF16">
    <property type="entry name" value="GPI INOSITOL-DEACYLASE"/>
    <property type="match status" value="1"/>
</dbReference>
<dbReference type="Pfam" id="PF00023">
    <property type="entry name" value="Ank"/>
    <property type="match status" value="1"/>
</dbReference>
<reference evidence="1 2" key="1">
    <citation type="submission" date="2016-07" db="EMBL/GenBank/DDBJ databases">
        <title>Multiple horizontal gene transfer events from other fungi enriched the ability of initially mycotrophic Trichoderma (Ascomycota) to feed on dead plant biomass.</title>
        <authorList>
            <consortium name="DOE Joint Genome Institute"/>
            <person name="Aerts A."/>
            <person name="Atanasova L."/>
            <person name="Chenthamara K."/>
            <person name="Zhang J."/>
            <person name="Grujic M."/>
            <person name="Henrissat B."/>
            <person name="Kuo A."/>
            <person name="Salamov A."/>
            <person name="Lipzen A."/>
            <person name="Labutti K."/>
            <person name="Barry K."/>
            <person name="Miao Y."/>
            <person name="Rahimi M.J."/>
            <person name="Shen Q."/>
            <person name="Grigoriev I.V."/>
            <person name="Kubicek C.P."/>
            <person name="Druzhinina I.S."/>
        </authorList>
    </citation>
    <scope>NUCLEOTIDE SEQUENCE [LARGE SCALE GENOMIC DNA]</scope>
    <source>
        <strain evidence="1 2">CBS 226.95</strain>
    </source>
</reference>
<dbReference type="GeneID" id="36629943"/>
<keyword evidence="2" id="KW-1185">Reference proteome</keyword>
<organism evidence="1 2">
    <name type="scientific">Trichoderma harzianum CBS 226.95</name>
    <dbReference type="NCBI Taxonomy" id="983964"/>
    <lineage>
        <taxon>Eukaryota</taxon>
        <taxon>Fungi</taxon>
        <taxon>Dikarya</taxon>
        <taxon>Ascomycota</taxon>
        <taxon>Pezizomycotina</taxon>
        <taxon>Sordariomycetes</taxon>
        <taxon>Hypocreomycetidae</taxon>
        <taxon>Hypocreales</taxon>
        <taxon>Hypocreaceae</taxon>
        <taxon>Trichoderma</taxon>
    </lineage>
</organism>
<name>A0A2T3ZW79_TRIHA</name>
<dbReference type="InterPro" id="IPR036770">
    <property type="entry name" value="Ankyrin_rpt-contain_sf"/>
</dbReference>